<evidence type="ECO:0000313" key="3">
    <source>
        <dbReference type="EMBL" id="CAI0423646.1"/>
    </source>
</evidence>
<keyword evidence="4" id="KW-1185">Reference proteome</keyword>
<feature type="coiled-coil region" evidence="1">
    <location>
        <begin position="565"/>
        <end position="641"/>
    </location>
</feature>
<reference evidence="3" key="1">
    <citation type="submission" date="2022-08" db="EMBL/GenBank/DDBJ databases">
        <authorList>
            <person name="Gutierrez-Valencia J."/>
        </authorList>
    </citation>
    <scope>NUCLEOTIDE SEQUENCE</scope>
</reference>
<dbReference type="AlphaFoldDB" id="A0AAV0KNQ0"/>
<proteinExistence type="predicted"/>
<dbReference type="PANTHER" id="PTHR34937">
    <property type="entry name" value="OS08G0559800 PROTEIN"/>
    <property type="match status" value="1"/>
</dbReference>
<dbReference type="InterPro" id="IPR040300">
    <property type="entry name" value="At3g49055-like"/>
</dbReference>
<evidence type="ECO:0000256" key="2">
    <source>
        <dbReference type="SAM" id="MobiDB-lite"/>
    </source>
</evidence>
<accession>A0AAV0KNQ0</accession>
<feature type="coiled-coil region" evidence="1">
    <location>
        <begin position="197"/>
        <end position="302"/>
    </location>
</feature>
<dbReference type="EMBL" id="CAMGYJ010000005">
    <property type="protein sequence ID" value="CAI0423646.1"/>
    <property type="molecule type" value="Genomic_DNA"/>
</dbReference>
<organism evidence="3 4">
    <name type="scientific">Linum tenue</name>
    <dbReference type="NCBI Taxonomy" id="586396"/>
    <lineage>
        <taxon>Eukaryota</taxon>
        <taxon>Viridiplantae</taxon>
        <taxon>Streptophyta</taxon>
        <taxon>Embryophyta</taxon>
        <taxon>Tracheophyta</taxon>
        <taxon>Spermatophyta</taxon>
        <taxon>Magnoliopsida</taxon>
        <taxon>eudicotyledons</taxon>
        <taxon>Gunneridae</taxon>
        <taxon>Pentapetalae</taxon>
        <taxon>rosids</taxon>
        <taxon>fabids</taxon>
        <taxon>Malpighiales</taxon>
        <taxon>Linaceae</taxon>
        <taxon>Linum</taxon>
    </lineage>
</organism>
<feature type="region of interest" description="Disordered" evidence="2">
    <location>
        <begin position="81"/>
        <end position="104"/>
    </location>
</feature>
<sequence length="690" mass="78354">MSADEDAADAVLSDVEEEDDPIPIAIPSPSQEDVSVERFRELAGELERERALRQAAEDSKSELQDKFLRLKSLAHEAIKKRDECAKQRDQAAKEKEEALEAKGKIAEELNQTKKLQDDVMKQRDEFARQLDEAVKARDGFQSEMENSRHMLVSGIEKISGKVSSFKNFAAAGLPRSQKYSGFPAVAYGVIKRTNEIVEELVRQIDATTKSRNEAREQMEQRNYEIAIEVSQLEATIGRLREELEKKSSSVESLEKSVADNHEKLLEVERQLSEKTQMEEKEAAETRLLVSEYDEKLRKLETEMESLRPLLVDQLNLVGQIHDQLYDVIKIVNSNQSDSDISESLFLPQQTDMGENIRASVAGMESIHELTRIVLEKAKDSTAEKIHEVKKLNETIDQLNKEKEQISSLLRSALSKRMASDPASRTNELFQAAENGLRDSGIDFKFNKVLVASQDNNGPPNTEEDEIYTLAGALENIVKASQLEIIELQHSVEELRAESSLLKEHIEGQAKELAYRLQRIEELEEKERVANESVEGLMLDIAAAEEEITRWKVAAEEEAAAGKTVEQEVMAQLSVLKQELEEARQSMSESEQKLKSKEETVAAAMAAREAAEKSLRLADTRASRLRDRVEELSRLLEEFETREDSRGRNQSRYVCWPWQWLGLDFVGTTTRPEMQQQQQTSNEMELSEPFL</sequence>
<feature type="compositionally biased region" description="Polar residues" evidence="2">
    <location>
        <begin position="671"/>
        <end position="683"/>
    </location>
</feature>
<keyword evidence="1" id="KW-0175">Coiled coil</keyword>
<evidence type="ECO:0000256" key="1">
    <source>
        <dbReference type="SAM" id="Coils"/>
    </source>
</evidence>
<feature type="region of interest" description="Disordered" evidence="2">
    <location>
        <begin position="671"/>
        <end position="690"/>
    </location>
</feature>
<gene>
    <name evidence="3" type="ORF">LITE_LOCUS19593</name>
</gene>
<comment type="caution">
    <text evidence="3">The sequence shown here is derived from an EMBL/GenBank/DDBJ whole genome shotgun (WGS) entry which is preliminary data.</text>
</comment>
<protein>
    <recommendedName>
        <fullName evidence="5">Paramyosin</fullName>
    </recommendedName>
</protein>
<feature type="region of interest" description="Disordered" evidence="2">
    <location>
        <begin position="1"/>
        <end position="35"/>
    </location>
</feature>
<name>A0AAV0KNQ0_9ROSI</name>
<evidence type="ECO:0008006" key="5">
    <source>
        <dbReference type="Google" id="ProtNLM"/>
    </source>
</evidence>
<dbReference type="PANTHER" id="PTHR34937:SF1">
    <property type="entry name" value="PARAMYOSIN"/>
    <property type="match status" value="1"/>
</dbReference>
<dbReference type="Proteomes" id="UP001154282">
    <property type="component" value="Unassembled WGS sequence"/>
</dbReference>
<feature type="compositionally biased region" description="Acidic residues" evidence="2">
    <location>
        <begin position="1"/>
        <end position="21"/>
    </location>
</feature>
<feature type="coiled-coil region" evidence="1">
    <location>
        <begin position="477"/>
        <end position="539"/>
    </location>
</feature>
<evidence type="ECO:0000313" key="4">
    <source>
        <dbReference type="Proteomes" id="UP001154282"/>
    </source>
</evidence>
<feature type="coiled-coil region" evidence="1">
    <location>
        <begin position="381"/>
        <end position="415"/>
    </location>
</feature>